<accession>A0A238UDV3</accession>
<dbReference type="KEGG" id="tje:TJEJU_3741"/>
<protein>
    <submittedName>
        <fullName evidence="1">Uncharacterized protein</fullName>
    </submittedName>
</protein>
<sequence>MRYFVLILIILVGCEHVAMDYSYPLSVKNNSDHSINLYLNDNENFVSIYPDTIISNFSERISQQILSKETRYIAGGSANWESIFRVSVPSDTLSIFVIHYDSLNKYSWDEIRNNYEVLKRFDFSLQDLEHINYLIEYPASSSMSEIKQFPKYEE</sequence>
<dbReference type="EMBL" id="LT899436">
    <property type="protein sequence ID" value="SNR17377.1"/>
    <property type="molecule type" value="Genomic_DNA"/>
</dbReference>
<evidence type="ECO:0000313" key="1">
    <source>
        <dbReference type="EMBL" id="SNR17377.1"/>
    </source>
</evidence>
<dbReference type="Proteomes" id="UP000215214">
    <property type="component" value="Chromosome TJEJU"/>
</dbReference>
<gene>
    <name evidence="1" type="ORF">TJEJU_3741</name>
</gene>
<reference evidence="1 2" key="1">
    <citation type="submission" date="2017-07" db="EMBL/GenBank/DDBJ databases">
        <authorList>
            <person name="Sun Z.S."/>
            <person name="Albrecht U."/>
            <person name="Echele G."/>
            <person name="Lee C.C."/>
        </authorList>
    </citation>
    <scope>NUCLEOTIDE SEQUENCE [LARGE SCALE GENOMIC DNA]</scope>
    <source>
        <strain evidence="2">type strain: KCTC 22618</strain>
    </source>
</reference>
<dbReference type="OrthoDB" id="1492297at2"/>
<proteinExistence type="predicted"/>
<evidence type="ECO:0000313" key="2">
    <source>
        <dbReference type="Proteomes" id="UP000215214"/>
    </source>
</evidence>
<name>A0A238UDV3_9FLAO</name>
<keyword evidence="2" id="KW-1185">Reference proteome</keyword>
<dbReference type="AlphaFoldDB" id="A0A238UDV3"/>
<organism evidence="1 2">
    <name type="scientific">Tenacibaculum jejuense</name>
    <dbReference type="NCBI Taxonomy" id="584609"/>
    <lineage>
        <taxon>Bacteria</taxon>
        <taxon>Pseudomonadati</taxon>
        <taxon>Bacteroidota</taxon>
        <taxon>Flavobacteriia</taxon>
        <taxon>Flavobacteriales</taxon>
        <taxon>Flavobacteriaceae</taxon>
        <taxon>Tenacibaculum</taxon>
    </lineage>
</organism>
<dbReference type="RefSeq" id="WP_157730278.1">
    <property type="nucleotide sequence ID" value="NZ_LT899436.1"/>
</dbReference>